<organism evidence="1 2">
    <name type="scientific">Mycobacteroides chelonae</name>
    <name type="common">Mycobacterium chelonae</name>
    <dbReference type="NCBI Taxonomy" id="1774"/>
    <lineage>
        <taxon>Bacteria</taxon>
        <taxon>Bacillati</taxon>
        <taxon>Actinomycetota</taxon>
        <taxon>Actinomycetes</taxon>
        <taxon>Mycobacteriales</taxon>
        <taxon>Mycobacteriaceae</taxon>
        <taxon>Mycobacteroides</taxon>
    </lineage>
</organism>
<protein>
    <recommendedName>
        <fullName evidence="3">ASCH domain-containing protein</fullName>
    </recommendedName>
</protein>
<dbReference type="AlphaFoldDB" id="A0AB73U5D2"/>
<evidence type="ECO:0000313" key="2">
    <source>
        <dbReference type="Proteomes" id="UP000317728"/>
    </source>
</evidence>
<evidence type="ECO:0000313" key="1">
    <source>
        <dbReference type="EMBL" id="QDF71873.1"/>
    </source>
</evidence>
<dbReference type="Proteomes" id="UP000317728">
    <property type="component" value="Chromosome"/>
</dbReference>
<name>A0AB73U5D2_MYCCH</name>
<proteinExistence type="predicted"/>
<dbReference type="RefSeq" id="WP_131828578.1">
    <property type="nucleotide sequence ID" value="NZ_CP041150.1"/>
</dbReference>
<evidence type="ECO:0008006" key="3">
    <source>
        <dbReference type="Google" id="ProtNLM"/>
    </source>
</evidence>
<dbReference type="EMBL" id="CP041150">
    <property type="protein sequence ID" value="QDF71873.1"/>
    <property type="molecule type" value="Genomic_DNA"/>
</dbReference>
<sequence>MALSASAVGVLVRRYCGWHVTPVKTHTLRLNGSGAALLRLPTLRLGAILSVRENGVDIDPATLEWSTDGRVFKAGRLPWTDRLGGIVIGLEHGFDEAEMAAFTEAITSVTGHQSGDREILGPFQWLGAEAVVSGSAFTTAEKAIIDLYALEPKP</sequence>
<accession>A0AB73U5D2</accession>
<reference evidence="1 2" key="1">
    <citation type="submission" date="2019-06" db="EMBL/GenBank/DDBJ databases">
        <title>Whole geneome sequnce of Mycobacteroides chelonae M77 isolated from bovine milk from Meghalaya, India.</title>
        <authorList>
            <person name="Vise E."/>
            <person name="Das S."/>
            <person name="Garg A."/>
            <person name="Ghatak S."/>
            <person name="Shakuntala I."/>
            <person name="Milton A.A.P."/>
            <person name="Karam A."/>
            <person name="Sanjukta R."/>
            <person name="Puro K."/>
            <person name="Sen A."/>
        </authorList>
    </citation>
    <scope>NUCLEOTIDE SEQUENCE [LARGE SCALE GENOMIC DNA]</scope>
    <source>
        <strain evidence="1 2">M77</strain>
    </source>
</reference>
<gene>
    <name evidence="1" type="ORF">FJK96_18075</name>
</gene>